<evidence type="ECO:0000313" key="1">
    <source>
        <dbReference type="EMBL" id="CAG2158912.1"/>
    </source>
</evidence>
<dbReference type="RefSeq" id="WP_211957126.1">
    <property type="nucleotide sequence ID" value="NZ_CAJPVI010000051.1"/>
</dbReference>
<evidence type="ECO:0000313" key="2">
    <source>
        <dbReference type="Proteomes" id="UP000672657"/>
    </source>
</evidence>
<reference evidence="1 2" key="1">
    <citation type="submission" date="2021-03" db="EMBL/GenBank/DDBJ databases">
        <authorList>
            <person name="Peeters C."/>
        </authorList>
    </citation>
    <scope>NUCLEOTIDE SEQUENCE [LARGE SCALE GENOMIC DNA]</scope>
    <source>
        <strain evidence="1 2">LMG 26411</strain>
    </source>
</reference>
<sequence length="235" mass="26201">MPNQTKSSRGLFSTLSKLHKEVREMTRQVSGLAMEWARHGDADYVAYAATLIDERINRANARERVICFASAAEFGLSLRHQGERCRVAALDTGCDAIRILYWAAIRRMQNHRTCVSPKAETADVPTNGPLTPMRSRMFHGCVTEGGWAGAALPEPALCKRCEELHADSHCASGHESMRPVSGKYFRRIGGSVLSEAQEHQCRLCETTWTRHRNGANLFATWSIKKNKKSRDTGGI</sequence>
<comment type="caution">
    <text evidence="1">The sequence shown here is derived from an EMBL/GenBank/DDBJ whole genome shotgun (WGS) entry which is preliminary data.</text>
</comment>
<keyword evidence="2" id="KW-1185">Reference proteome</keyword>
<dbReference type="EMBL" id="CAJPVI010000051">
    <property type="protein sequence ID" value="CAG2158912.1"/>
    <property type="molecule type" value="Genomic_DNA"/>
</dbReference>
<name>A0ABM8TRN9_9BURK</name>
<gene>
    <name evidence="1" type="ORF">LMG26411_06292</name>
</gene>
<organism evidence="1 2">
    <name type="scientific">Cupriavidus numazuensis</name>
    <dbReference type="NCBI Taxonomy" id="221992"/>
    <lineage>
        <taxon>Bacteria</taxon>
        <taxon>Pseudomonadati</taxon>
        <taxon>Pseudomonadota</taxon>
        <taxon>Betaproteobacteria</taxon>
        <taxon>Burkholderiales</taxon>
        <taxon>Burkholderiaceae</taxon>
        <taxon>Cupriavidus</taxon>
    </lineage>
</organism>
<accession>A0ABM8TRN9</accession>
<protein>
    <submittedName>
        <fullName evidence="1">Uncharacterized protein</fullName>
    </submittedName>
</protein>
<proteinExistence type="predicted"/>
<dbReference type="Proteomes" id="UP000672657">
    <property type="component" value="Unassembled WGS sequence"/>
</dbReference>